<dbReference type="SUPFAM" id="SSF64182">
    <property type="entry name" value="DHH phosphoesterases"/>
    <property type="match status" value="1"/>
</dbReference>
<dbReference type="PANTHER" id="PTHR30255">
    <property type="entry name" value="SINGLE-STRANDED-DNA-SPECIFIC EXONUCLEASE RECJ"/>
    <property type="match status" value="1"/>
</dbReference>
<name>A0A2G9ZLZ2_9BACT</name>
<feature type="domain" description="RecJ OB" evidence="8">
    <location>
        <begin position="470"/>
        <end position="577"/>
    </location>
</feature>
<dbReference type="Pfam" id="PF17768">
    <property type="entry name" value="RecJ_OB"/>
    <property type="match status" value="1"/>
</dbReference>
<evidence type="ECO:0000256" key="2">
    <source>
        <dbReference type="ARBA" id="ARBA00019841"/>
    </source>
</evidence>
<evidence type="ECO:0000256" key="1">
    <source>
        <dbReference type="ARBA" id="ARBA00005915"/>
    </source>
</evidence>
<comment type="similarity">
    <text evidence="1">Belongs to the RecJ family.</text>
</comment>
<organism evidence="9 10">
    <name type="scientific">Candidatus Falkowbacteria bacterium CG23_combo_of_CG06-09_8_20_14_all_49_15</name>
    <dbReference type="NCBI Taxonomy" id="1974572"/>
    <lineage>
        <taxon>Bacteria</taxon>
        <taxon>Candidatus Falkowiibacteriota</taxon>
    </lineage>
</organism>
<reference evidence="9 10" key="1">
    <citation type="submission" date="2017-09" db="EMBL/GenBank/DDBJ databases">
        <title>Depth-based differentiation of microbial function through sediment-hosted aquifers and enrichment of novel symbionts in the deep terrestrial subsurface.</title>
        <authorList>
            <person name="Probst A.J."/>
            <person name="Ladd B."/>
            <person name="Jarett J.K."/>
            <person name="Geller-Mcgrath D.E."/>
            <person name="Sieber C.M."/>
            <person name="Emerson J.B."/>
            <person name="Anantharaman K."/>
            <person name="Thomas B.C."/>
            <person name="Malmstrom R."/>
            <person name="Stieglmeier M."/>
            <person name="Klingl A."/>
            <person name="Woyke T."/>
            <person name="Ryan C.M."/>
            <person name="Banfield J.F."/>
        </authorList>
    </citation>
    <scope>NUCLEOTIDE SEQUENCE [LARGE SCALE GENOMIC DNA]</scope>
    <source>
        <strain evidence="9">CG23_combo_of_CG06-09_8_20_14_all_49_15</strain>
    </source>
</reference>
<evidence type="ECO:0000259" key="6">
    <source>
        <dbReference type="Pfam" id="PF01368"/>
    </source>
</evidence>
<dbReference type="InterPro" id="IPR001667">
    <property type="entry name" value="DDH_dom"/>
</dbReference>
<protein>
    <recommendedName>
        <fullName evidence="2">Single-stranded-DNA-specific exonuclease RecJ</fullName>
    </recommendedName>
</protein>
<sequence length="583" mass="64434">MTKDWQVASAVPPALVELFADYPSLFAQLFFNRGILNQNAAVDFLADDPRRLFFDPFLFRAMAEAVQLAIEHIKTGHPIVVYGDYDADGVTASALLTEILRTLRARADHYIPDRISEGYGLNEAAIDYLAKKGTKLIITVDNGIRNKLEIERARALGMDIIVTDHHLPPDESSDLPDCLIINPHSRGETYPEKKLAGVGVAFKFAGALIQKSTLSAEKKDKLIGRLLDLVAIGTITDCVSLTGENRALVKSGLAVLSRQQRPGLKALIREAGISDDKKIDAWHIGFQLGPRLNAAGRLDHANTSFHLLITRDDQEAASLARTLNANNQVRQRLTDEILAAADQDLDPAEKGKNIIIARSPNLKDGVEAWNEGVIGLAAGRLCERYYRPALVLTKREAEVKGSGRSVAELNLMAMLEKVREYLARWGGHAAACGFTLKSDRPEFVQEFIAAVKQAANDLLAGKIFSPRLLIDAEFGLENWTEKIIADLDRFAPFGEDNPQPKFLSRGLRLLDVQLMGNESQHIKLRLKSETSPIFSALGFGRSEDWKNLPIGGKIDMVYYAQINEFNGRREIQLKIIDIKPSAA</sequence>
<dbReference type="AlphaFoldDB" id="A0A2G9ZLZ2"/>
<dbReference type="NCBIfam" id="TIGR00644">
    <property type="entry name" value="recJ"/>
    <property type="match status" value="1"/>
</dbReference>
<dbReference type="InterPro" id="IPR041122">
    <property type="entry name" value="RecJ_OB"/>
</dbReference>
<evidence type="ECO:0000259" key="7">
    <source>
        <dbReference type="Pfam" id="PF02272"/>
    </source>
</evidence>
<feature type="domain" description="DDH" evidence="6">
    <location>
        <begin position="79"/>
        <end position="234"/>
    </location>
</feature>
<gene>
    <name evidence="9" type="primary">recJ</name>
    <name evidence="9" type="ORF">COX22_04670</name>
</gene>
<dbReference type="GO" id="GO:0006281">
    <property type="term" value="P:DNA repair"/>
    <property type="evidence" value="ECO:0007669"/>
    <property type="project" value="InterPro"/>
</dbReference>
<evidence type="ECO:0000256" key="4">
    <source>
        <dbReference type="ARBA" id="ARBA00022801"/>
    </source>
</evidence>
<dbReference type="PANTHER" id="PTHR30255:SF2">
    <property type="entry name" value="SINGLE-STRANDED-DNA-SPECIFIC EXONUCLEASE RECJ"/>
    <property type="match status" value="1"/>
</dbReference>
<dbReference type="Pfam" id="PF01368">
    <property type="entry name" value="DHH"/>
    <property type="match status" value="1"/>
</dbReference>
<keyword evidence="3" id="KW-0540">Nuclease</keyword>
<comment type="caution">
    <text evidence="9">The sequence shown here is derived from an EMBL/GenBank/DDBJ whole genome shotgun (WGS) entry which is preliminary data.</text>
</comment>
<accession>A0A2G9ZLZ2</accession>
<dbReference type="EMBL" id="PCSD01000111">
    <property type="protein sequence ID" value="PIP33368.1"/>
    <property type="molecule type" value="Genomic_DNA"/>
</dbReference>
<dbReference type="GO" id="GO:0003676">
    <property type="term" value="F:nucleic acid binding"/>
    <property type="evidence" value="ECO:0007669"/>
    <property type="project" value="InterPro"/>
</dbReference>
<dbReference type="InterPro" id="IPR003156">
    <property type="entry name" value="DHHA1_dom"/>
</dbReference>
<keyword evidence="5 9" id="KW-0269">Exonuclease</keyword>
<dbReference type="InterPro" id="IPR004610">
    <property type="entry name" value="RecJ"/>
</dbReference>
<keyword evidence="4" id="KW-0378">Hydrolase</keyword>
<dbReference type="Gene3D" id="2.40.50.460">
    <property type="match status" value="1"/>
</dbReference>
<evidence type="ECO:0000256" key="3">
    <source>
        <dbReference type="ARBA" id="ARBA00022722"/>
    </source>
</evidence>
<proteinExistence type="inferred from homology"/>
<dbReference type="Pfam" id="PF02272">
    <property type="entry name" value="DHHA1"/>
    <property type="match status" value="1"/>
</dbReference>
<evidence type="ECO:0000313" key="9">
    <source>
        <dbReference type="EMBL" id="PIP33368.1"/>
    </source>
</evidence>
<evidence type="ECO:0000259" key="8">
    <source>
        <dbReference type="Pfam" id="PF17768"/>
    </source>
</evidence>
<evidence type="ECO:0000256" key="5">
    <source>
        <dbReference type="ARBA" id="ARBA00022839"/>
    </source>
</evidence>
<dbReference type="Gene3D" id="3.90.1640.30">
    <property type="match status" value="1"/>
</dbReference>
<dbReference type="GO" id="GO:0008409">
    <property type="term" value="F:5'-3' exonuclease activity"/>
    <property type="evidence" value="ECO:0007669"/>
    <property type="project" value="InterPro"/>
</dbReference>
<dbReference type="InterPro" id="IPR038763">
    <property type="entry name" value="DHH_sf"/>
</dbReference>
<dbReference type="GO" id="GO:0006310">
    <property type="term" value="P:DNA recombination"/>
    <property type="evidence" value="ECO:0007669"/>
    <property type="project" value="InterPro"/>
</dbReference>
<evidence type="ECO:0000313" key="10">
    <source>
        <dbReference type="Proteomes" id="UP000230729"/>
    </source>
</evidence>
<dbReference type="Proteomes" id="UP000230729">
    <property type="component" value="Unassembled WGS sequence"/>
</dbReference>
<feature type="domain" description="DHHA1" evidence="7">
    <location>
        <begin position="367"/>
        <end position="455"/>
    </location>
</feature>
<dbReference type="InterPro" id="IPR051673">
    <property type="entry name" value="SSDNA_exonuclease_RecJ"/>
</dbReference>